<dbReference type="AlphaFoldDB" id="A0A7G3ZN06"/>
<dbReference type="RefSeq" id="XP_037141566.1">
    <property type="nucleotide sequence ID" value="XM_037285670.1"/>
</dbReference>
<dbReference type="KEGG" id="tgb:HG536_0H02670"/>
<name>A0A7G3ZN06_9SACH</name>
<evidence type="ECO:0000313" key="2">
    <source>
        <dbReference type="EMBL" id="QLL34892.1"/>
    </source>
</evidence>
<organism evidence="2 3">
    <name type="scientific">Torulaspora globosa</name>
    <dbReference type="NCBI Taxonomy" id="48254"/>
    <lineage>
        <taxon>Eukaryota</taxon>
        <taxon>Fungi</taxon>
        <taxon>Dikarya</taxon>
        <taxon>Ascomycota</taxon>
        <taxon>Saccharomycotina</taxon>
        <taxon>Saccharomycetes</taxon>
        <taxon>Saccharomycetales</taxon>
        <taxon>Saccharomycetaceae</taxon>
        <taxon>Torulaspora</taxon>
    </lineage>
</organism>
<dbReference type="Pfam" id="PF03999">
    <property type="entry name" value="MAP65_ASE1"/>
    <property type="match status" value="1"/>
</dbReference>
<dbReference type="EMBL" id="CP059253">
    <property type="protein sequence ID" value="QLL34892.1"/>
    <property type="molecule type" value="Genomic_DNA"/>
</dbReference>
<feature type="region of interest" description="Disordered" evidence="1">
    <location>
        <begin position="634"/>
        <end position="653"/>
    </location>
</feature>
<dbReference type="Gene3D" id="1.20.58.1520">
    <property type="match status" value="1"/>
</dbReference>
<dbReference type="OrthoDB" id="642895at2759"/>
<feature type="compositionally biased region" description="Basic residues" evidence="1">
    <location>
        <begin position="635"/>
        <end position="645"/>
    </location>
</feature>
<reference evidence="2 3" key="1">
    <citation type="submission" date="2020-06" db="EMBL/GenBank/DDBJ databases">
        <title>The yeast mating-type switching endonuclease HO is a domesticated member of an unorthodox homing genetic element family.</title>
        <authorList>
            <person name="Coughlan A.Y."/>
            <person name="Lombardi L."/>
            <person name="Braun-Galleani S."/>
            <person name="Martos A.R."/>
            <person name="Galeote V."/>
            <person name="Bigey F."/>
            <person name="Dequin S."/>
            <person name="Byrne K.P."/>
            <person name="Wolfe K.H."/>
        </authorList>
    </citation>
    <scope>NUCLEOTIDE SEQUENCE [LARGE SCALE GENOMIC DNA]</scope>
    <source>
        <strain evidence="2 3">CBS764</strain>
    </source>
</reference>
<dbReference type="GO" id="GO:0005737">
    <property type="term" value="C:cytoplasm"/>
    <property type="evidence" value="ECO:0007669"/>
    <property type="project" value="TreeGrafter"/>
</dbReference>
<dbReference type="PANTHER" id="PTHR19321">
    <property type="entry name" value="PROTEIN REGULATOR OF CYTOKINESIS 1 PRC1-RELATED"/>
    <property type="match status" value="1"/>
</dbReference>
<keyword evidence="3" id="KW-1185">Reference proteome</keyword>
<dbReference type="GO" id="GO:1990023">
    <property type="term" value="C:mitotic spindle midzone"/>
    <property type="evidence" value="ECO:0007669"/>
    <property type="project" value="TreeGrafter"/>
</dbReference>
<evidence type="ECO:0000313" key="3">
    <source>
        <dbReference type="Proteomes" id="UP000515788"/>
    </source>
</evidence>
<evidence type="ECO:0000256" key="1">
    <source>
        <dbReference type="SAM" id="MobiDB-lite"/>
    </source>
</evidence>
<dbReference type="GO" id="GO:0008017">
    <property type="term" value="F:microtubule binding"/>
    <property type="evidence" value="ECO:0007669"/>
    <property type="project" value="InterPro"/>
</dbReference>
<sequence>MVSISATPSSIDMMKISSYSNGSPLTTTATSTNTLGPLIATPTANERMDLVCDSKDCMKLTPVNLKCLASPIRQSCFEVEEYNAHRSLVAGDVYKENFSLISRQLEKLLENLDVIFKTIGYSNSEIINKEKMVFNTLSNSINEFFEEAERDMKVLTEENESSQEILNRILEIIHDPSGLQSIPDLYVRNAILVPESKNVPGSPRKPLSLLSKQKLLTSAKTYVFEAYLPKLMRYLQGCIQLMTVFEAIKEPLPNLPMANVMYFVPSPDVSKRLRDALKRCHNDVDLISTFIKENKQELLFSGKFSDISSEMTQKIFQSAAIYEEEYKKRLNEIVSTKTALEDLFKVLHIDLKNDLDPQTIDILSYYSGIKSVERLDRYLPVHQQVRNHLQETIKKFQDIHRVRTESKEKLLNKCQNLWLKLKVPATYVESFLSQTAGLSLDSIKKVSQELEKLESMKKRIIKTLVNESWQKIEELWKILQYDEQEKSQFLLTFDTLRKSSSTLQDDEKLLEACEKEIQILEKKLAVYTPVLQLIKEFKQLQADKASLDESSKDSSRLLLRNSHKILLQEEKTRKRITRHFPRVIQELKEGLCKIQRLFGKPVFLGNEKLIDIVTQQEEEIISKYPRSRLNLGARKPSRVQIKHSPSKVEKPQPVVKKERCNDTLRDIVVTSLSAFHQTPLTKITKREPEAKFAAETPECASQSNSILQLSRFSSPPRTLRKLLPPRIITRQESSKIPEVKLKRSESSNLQSSPIFRPKALGTKRELVRPTRLFAVSPNKINQRSSQIPVLHKSVSAIAEMIGRISDKENIVDSTPRFQRKPSNEGVTLSSPYREPENSVYKISMSPDGKCQLNVKQGDIDSAYDETSIIDAENDKDFQTWKNEQLLKINEHSKDIL</sequence>
<gene>
    <name evidence="2" type="ORF">HG536_0H02670</name>
</gene>
<proteinExistence type="predicted"/>
<accession>A0A7G3ZN06</accession>
<dbReference type="PANTHER" id="PTHR19321:SF41">
    <property type="entry name" value="FASCETTO-RELATED"/>
    <property type="match status" value="1"/>
</dbReference>
<dbReference type="GeneID" id="59328158"/>
<protein>
    <submittedName>
        <fullName evidence="2">Uncharacterized protein</fullName>
    </submittedName>
</protein>
<dbReference type="Proteomes" id="UP000515788">
    <property type="component" value="Chromosome 8"/>
</dbReference>
<dbReference type="GO" id="GO:0051256">
    <property type="term" value="P:mitotic spindle midzone assembly"/>
    <property type="evidence" value="ECO:0007669"/>
    <property type="project" value="TreeGrafter"/>
</dbReference>
<dbReference type="InterPro" id="IPR007145">
    <property type="entry name" value="MAP65_Ase1_PRC1"/>
</dbReference>